<comment type="caution">
    <text evidence="2">The sequence shown here is derived from an EMBL/GenBank/DDBJ whole genome shotgun (WGS) entry which is preliminary data.</text>
</comment>
<dbReference type="Proteomes" id="UP000182486">
    <property type="component" value="Unassembled WGS sequence"/>
</dbReference>
<feature type="transmembrane region" description="Helical" evidence="1">
    <location>
        <begin position="47"/>
        <end position="64"/>
    </location>
</feature>
<reference evidence="2 3" key="1">
    <citation type="submission" date="2016-09" db="EMBL/GenBank/DDBJ databases">
        <title>Couchioplanes caeruleus draft genome sequence.</title>
        <authorList>
            <person name="Sheehan J."/>
            <person name="Caffrey P."/>
        </authorList>
    </citation>
    <scope>NUCLEOTIDE SEQUENCE [LARGE SCALE GENOMIC DNA]</scope>
    <source>
        <strain evidence="2 3">DSM 43634</strain>
    </source>
</reference>
<keyword evidence="1" id="KW-1133">Transmembrane helix</keyword>
<proteinExistence type="predicted"/>
<accession>A0A1K0FNJ6</accession>
<feature type="transmembrane region" description="Helical" evidence="1">
    <location>
        <begin position="93"/>
        <end position="116"/>
    </location>
</feature>
<feature type="transmembrane region" description="Helical" evidence="1">
    <location>
        <begin position="232"/>
        <end position="251"/>
    </location>
</feature>
<keyword evidence="1" id="KW-0472">Membrane</keyword>
<feature type="transmembrane region" description="Helical" evidence="1">
    <location>
        <begin position="154"/>
        <end position="175"/>
    </location>
</feature>
<keyword evidence="1" id="KW-0812">Transmembrane</keyword>
<dbReference type="EMBL" id="MEIA01000099">
    <property type="protein sequence ID" value="OJF14413.1"/>
    <property type="molecule type" value="Genomic_DNA"/>
</dbReference>
<sequence>MTRAFGIQLRRSAAPFCLLLLLVLGLTSLFASPGVWIEGWLFLGTGQRTYLVFLWPLALALGAWQMRQEHRAGVDELFAGTAKPRWQRVTVTAAALAVAVTVAYALTFAVAAGWMAGSATHLPGAVPAMVAVGALSMVAAVCAGMGVGRLLPHLVTAPALAVVGFALQLSLPVIFRDSDWLANLLSPFMTRPWDAYFTLPARFNLGQAVWLTGLAGSGLLLLGAATRLSRTAAVLPVVLGLGVAVALAPRVDNHSTPWVRDLVAAELVCTDDAPRVCVTRVHTELLPEVAPLAREALSKVKDLPGAPHTAVEDWTLNYRDDRDAPVKAAGPDTLEFTVHVDGRGELSRPRSFVPMTLEQLVFRDCAEASDERFAEDAAAAEVIGFWLAGQALDPNESFDDGELKRKRQLWDVLQALPREQALQRIAAVRTASTGCSGSSLAGILEGPAR</sequence>
<dbReference type="RefSeq" id="WP_071804774.1">
    <property type="nucleotide sequence ID" value="NZ_MEIA01000099.1"/>
</dbReference>
<feature type="transmembrane region" description="Helical" evidence="1">
    <location>
        <begin position="128"/>
        <end position="147"/>
    </location>
</feature>
<organism evidence="2 3">
    <name type="scientific">Couchioplanes caeruleus subsp. caeruleus</name>
    <dbReference type="NCBI Taxonomy" id="56427"/>
    <lineage>
        <taxon>Bacteria</taxon>
        <taxon>Bacillati</taxon>
        <taxon>Actinomycetota</taxon>
        <taxon>Actinomycetes</taxon>
        <taxon>Micromonosporales</taxon>
        <taxon>Micromonosporaceae</taxon>
        <taxon>Couchioplanes</taxon>
    </lineage>
</organism>
<gene>
    <name evidence="2" type="ORF">BG844_09945</name>
</gene>
<dbReference type="AlphaFoldDB" id="A0A1K0FNJ6"/>
<feature type="transmembrane region" description="Helical" evidence="1">
    <location>
        <begin position="208"/>
        <end position="225"/>
    </location>
</feature>
<evidence type="ECO:0000256" key="1">
    <source>
        <dbReference type="SAM" id="Phobius"/>
    </source>
</evidence>
<keyword evidence="3" id="KW-1185">Reference proteome</keyword>
<evidence type="ECO:0000313" key="2">
    <source>
        <dbReference type="EMBL" id="OJF14413.1"/>
    </source>
</evidence>
<evidence type="ECO:0000313" key="3">
    <source>
        <dbReference type="Proteomes" id="UP000182486"/>
    </source>
</evidence>
<name>A0A1K0FNJ6_9ACTN</name>
<protein>
    <submittedName>
        <fullName evidence="2">Uncharacterized protein</fullName>
    </submittedName>
</protein>